<evidence type="ECO:0000313" key="2">
    <source>
        <dbReference type="Proteomes" id="UP000297638"/>
    </source>
</evidence>
<comment type="caution">
    <text evidence="1">The sequence shown here is derived from an EMBL/GenBank/DDBJ whole genome shotgun (WGS) entry which is preliminary data.</text>
</comment>
<gene>
    <name evidence="1" type="ORF">EXY26_09940</name>
</gene>
<accession>A0A4Y8TZT3</accession>
<dbReference type="Proteomes" id="UP000297638">
    <property type="component" value="Unassembled WGS sequence"/>
</dbReference>
<protein>
    <submittedName>
        <fullName evidence="1">Uncharacterized protein</fullName>
    </submittedName>
</protein>
<dbReference type="RefSeq" id="WP_134780229.1">
    <property type="nucleotide sequence ID" value="NZ_SPDS01000001.1"/>
</dbReference>
<name>A0A4Y8TZT3_9MICC</name>
<reference evidence="1 2" key="1">
    <citation type="submission" date="2019-03" db="EMBL/GenBank/DDBJ databases">
        <title>Glutamicibacter sp. LJH19 genome.</title>
        <authorList>
            <person name="Sinai Borker S."/>
            <person name="Kumar R."/>
        </authorList>
    </citation>
    <scope>NUCLEOTIDE SEQUENCE [LARGE SCALE GENOMIC DNA]</scope>
    <source>
        <strain evidence="1 2">LJH19</strain>
    </source>
</reference>
<organism evidence="1 2">
    <name type="scientific">Glutamicibacter arilaitensis</name>
    <dbReference type="NCBI Taxonomy" id="256701"/>
    <lineage>
        <taxon>Bacteria</taxon>
        <taxon>Bacillati</taxon>
        <taxon>Actinomycetota</taxon>
        <taxon>Actinomycetes</taxon>
        <taxon>Micrococcales</taxon>
        <taxon>Micrococcaceae</taxon>
        <taxon>Glutamicibacter</taxon>
    </lineage>
</organism>
<evidence type="ECO:0000313" key="1">
    <source>
        <dbReference type="EMBL" id="TFH57292.1"/>
    </source>
</evidence>
<dbReference type="AlphaFoldDB" id="A0A4Y8TZT3"/>
<proteinExistence type="predicted"/>
<dbReference type="EMBL" id="SPDS01000001">
    <property type="protein sequence ID" value="TFH57292.1"/>
    <property type="molecule type" value="Genomic_DNA"/>
</dbReference>
<sequence length="63" mass="7128">MTESRCVCRNHMGGKKAQYRTREQAVKQLCWHAKRAKGGTFTIVTCPKDPGVLHIISSREAKK</sequence>